<reference evidence="2 3" key="1">
    <citation type="submission" date="2018-09" db="EMBL/GenBank/DDBJ databases">
        <authorList>
            <person name="Li J."/>
        </authorList>
    </citation>
    <scope>NUCLEOTIDE SEQUENCE [LARGE SCALE GENOMIC DNA]</scope>
    <source>
        <strain evidence="2 3">2129</strain>
    </source>
</reference>
<proteinExistence type="predicted"/>
<dbReference type="EMBL" id="CP032514">
    <property type="protein sequence ID" value="AYD89011.1"/>
    <property type="molecule type" value="Genomic_DNA"/>
</dbReference>
<evidence type="ECO:0000313" key="2">
    <source>
        <dbReference type="EMBL" id="AYD89011.1"/>
    </source>
</evidence>
<dbReference type="Proteomes" id="UP000273001">
    <property type="component" value="Chromosome"/>
</dbReference>
<evidence type="ECO:0000313" key="3">
    <source>
        <dbReference type="Proteomes" id="UP000273001"/>
    </source>
</evidence>
<name>A0ABM6Z1L9_9ACTO</name>
<feature type="compositionally biased region" description="Low complexity" evidence="1">
    <location>
        <begin position="307"/>
        <end position="326"/>
    </location>
</feature>
<feature type="region of interest" description="Disordered" evidence="1">
    <location>
        <begin position="228"/>
        <end position="278"/>
    </location>
</feature>
<evidence type="ECO:0000256" key="1">
    <source>
        <dbReference type="SAM" id="MobiDB-lite"/>
    </source>
</evidence>
<sequence>MASLHLPYSLTPDKEVRVMADSGVVSLVAEASMLKVGAWWLPQAPLSLEVPLVVVANGWNLRRGVPVAGVTEVGTGGALLMTASAVVPVGAGLSDAQLLHVVEDATEDCVGFLSHLEEVFPQTRFNAMAASVGLLDQERDAVRLSPEESAHQARELVERARAAADSDLDRAGTLLVGAMEHAGRAGLTARDIGADELLVQLLERSVRDRKPEEGRQAAVGRRLLEGLRSGGASHGASSGGASPDGAEADGAAPGHGPGGGAHSGADGARPEDDDQGAGPHWAVTIARVSAVLSAAGRKVAHDDAGVREPGPQGGQVQEAQEQGSQADSGSSLVVEVGEHQVQVSLEGDDLVVRSRWDASVTGPVGEALLERALMVAAGWNGAGQVLGARVVAPQDGAALADDTAGGGLVVEGYVRWCVASGASDSQLSHMLEAALVEVDYLARFCDQHVTTPETEHEADRQAAGQD</sequence>
<feature type="compositionally biased region" description="Low complexity" evidence="1">
    <location>
        <begin position="234"/>
        <end position="252"/>
    </location>
</feature>
<feature type="compositionally biased region" description="Gly residues" evidence="1">
    <location>
        <begin position="253"/>
        <end position="262"/>
    </location>
</feature>
<keyword evidence="3" id="KW-1185">Reference proteome</keyword>
<accession>A0ABM6Z1L9</accession>
<organism evidence="2 3">
    <name type="scientific">Actinomyces lilanjuaniae</name>
    <dbReference type="NCBI Taxonomy" id="2321394"/>
    <lineage>
        <taxon>Bacteria</taxon>
        <taxon>Bacillati</taxon>
        <taxon>Actinomycetota</taxon>
        <taxon>Actinomycetes</taxon>
        <taxon>Actinomycetales</taxon>
        <taxon>Actinomycetaceae</taxon>
        <taxon>Actinomyces</taxon>
    </lineage>
</organism>
<gene>
    <name evidence="2" type="ORF">D5R93_01195</name>
</gene>
<feature type="region of interest" description="Disordered" evidence="1">
    <location>
        <begin position="299"/>
        <end position="330"/>
    </location>
</feature>
<protein>
    <submittedName>
        <fullName evidence="2">Uncharacterized protein</fullName>
    </submittedName>
</protein>